<reference evidence="4" key="2">
    <citation type="journal article" date="2019" name="Int. J. Syst. Evol. Microbiol.">
        <title>The Global Catalogue of Microorganisms (GCM) 10K type strain sequencing project: providing services to taxonomists for standard genome sequencing and annotation.</title>
        <authorList>
            <consortium name="The Broad Institute Genomics Platform"/>
            <consortium name="The Broad Institute Genome Sequencing Center for Infectious Disease"/>
            <person name="Wu L."/>
            <person name="Ma J."/>
        </authorList>
    </citation>
    <scope>NUCLEOTIDE SEQUENCE [LARGE SCALE GENOMIC DNA]</scope>
    <source>
        <strain evidence="4">NBRC 108728</strain>
    </source>
</reference>
<evidence type="ECO:0000313" key="4">
    <source>
        <dbReference type="Proteomes" id="UP001321486"/>
    </source>
</evidence>
<reference evidence="3" key="1">
    <citation type="journal article" date="2014" name="Int. J. Syst. Evol. Microbiol.">
        <title>Complete genome of a new Firmicutes species belonging to the dominant human colonic microbiota ('Ruminococcus bicirculans') reveals two chromosomes and a selective capacity to utilize plant glucans.</title>
        <authorList>
            <consortium name="NISC Comparative Sequencing Program"/>
            <person name="Wegmann U."/>
            <person name="Louis P."/>
            <person name="Goesmann A."/>
            <person name="Henrissat B."/>
            <person name="Duncan S.H."/>
            <person name="Flint H.J."/>
        </authorList>
    </citation>
    <scope>NUCLEOTIDE SEQUENCE</scope>
    <source>
        <strain evidence="3">NBRC 108728</strain>
    </source>
</reference>
<geneLocation type="plasmid" evidence="3 4">
    <name>pNBRC108728a</name>
</geneLocation>
<feature type="region of interest" description="Disordered" evidence="1">
    <location>
        <begin position="1"/>
        <end position="28"/>
    </location>
</feature>
<dbReference type="EMBL" id="AP027733">
    <property type="protein sequence ID" value="BDZ52885.1"/>
    <property type="molecule type" value="Genomic_DNA"/>
</dbReference>
<reference evidence="3" key="3">
    <citation type="submission" date="2023-02" db="EMBL/GenBank/DDBJ databases">
        <authorList>
            <person name="Sun Q."/>
            <person name="Mori K."/>
        </authorList>
    </citation>
    <scope>NUCLEOTIDE SEQUENCE</scope>
    <source>
        <strain evidence="3">NBRC 108728</strain>
        <plasmid evidence="3">pNBRC108728a</plasmid>
    </source>
</reference>
<dbReference type="RefSeq" id="WP_286347168.1">
    <property type="nucleotide sequence ID" value="NZ_AP027733.1"/>
</dbReference>
<sequence>MAHRSHRQKGCALCKPWKNRGNGDARRVPFRVNRQVGRKRRWSRGDVD</sequence>
<protein>
    <recommendedName>
        <fullName evidence="5">50S ribosomal protein L32</fullName>
    </recommendedName>
</protein>
<evidence type="ECO:0000313" key="2">
    <source>
        <dbReference type="EMBL" id="BDZ52317.1"/>
    </source>
</evidence>
<evidence type="ECO:0000256" key="1">
    <source>
        <dbReference type="SAM" id="MobiDB-lite"/>
    </source>
</evidence>
<keyword evidence="3" id="KW-0614">Plasmid</keyword>
<organism evidence="3 4">
    <name type="scientific">Frondihabitans sucicola</name>
    <dbReference type="NCBI Taxonomy" id="1268041"/>
    <lineage>
        <taxon>Bacteria</taxon>
        <taxon>Bacillati</taxon>
        <taxon>Actinomycetota</taxon>
        <taxon>Actinomycetes</taxon>
        <taxon>Micrococcales</taxon>
        <taxon>Microbacteriaceae</taxon>
        <taxon>Frondihabitans</taxon>
    </lineage>
</organism>
<gene>
    <name evidence="2" type="ORF">GCM10025867_45580</name>
    <name evidence="3" type="ORF">GCM10025867_51260</name>
</gene>
<keyword evidence="4" id="KW-1185">Reference proteome</keyword>
<accession>A0ABM8GWL2</accession>
<evidence type="ECO:0000313" key="3">
    <source>
        <dbReference type="EMBL" id="BDZ52885.1"/>
    </source>
</evidence>
<dbReference type="Proteomes" id="UP001321486">
    <property type="component" value="Plasmid pNBRC108728a"/>
</dbReference>
<evidence type="ECO:0008006" key="5">
    <source>
        <dbReference type="Google" id="ProtNLM"/>
    </source>
</evidence>
<proteinExistence type="predicted"/>
<dbReference type="EMBL" id="AP027733">
    <property type="protein sequence ID" value="BDZ52317.1"/>
    <property type="molecule type" value="Genomic_DNA"/>
</dbReference>
<name>A0ABM8GWL2_9MICO</name>